<accession>A0A9D4YGY9</accession>
<comment type="subcellular location">
    <subcellularLocation>
        <location evidence="1 6">Secreted</location>
    </subcellularLocation>
</comment>
<keyword evidence="4 6" id="KW-0964">Secreted</keyword>
<feature type="chain" id="PRO_5039756880" description="S-protein homolog" evidence="6">
    <location>
        <begin position="25"/>
        <end position="144"/>
    </location>
</feature>
<evidence type="ECO:0000313" key="7">
    <source>
        <dbReference type="EMBL" id="KAI5437055.1"/>
    </source>
</evidence>
<feature type="signal peptide" evidence="6">
    <location>
        <begin position="1"/>
        <end position="24"/>
    </location>
</feature>
<evidence type="ECO:0000256" key="6">
    <source>
        <dbReference type="RuleBase" id="RU367044"/>
    </source>
</evidence>
<dbReference type="AlphaFoldDB" id="A0A9D4YGY9"/>
<comment type="caution">
    <text evidence="7">The sequence shown here is derived from an EMBL/GenBank/DDBJ whole genome shotgun (WGS) entry which is preliminary data.</text>
</comment>
<comment type="similarity">
    <text evidence="2 6">Belongs to the plant self-incompatibility (S1) protein family.</text>
</comment>
<keyword evidence="5 6" id="KW-0732">Signal</keyword>
<evidence type="ECO:0000256" key="1">
    <source>
        <dbReference type="ARBA" id="ARBA00004613"/>
    </source>
</evidence>
<gene>
    <name evidence="7" type="ORF">KIW84_023249</name>
</gene>
<evidence type="ECO:0000256" key="4">
    <source>
        <dbReference type="ARBA" id="ARBA00022525"/>
    </source>
</evidence>
<name>A0A9D4YGY9_PEA</name>
<evidence type="ECO:0000256" key="2">
    <source>
        <dbReference type="ARBA" id="ARBA00005581"/>
    </source>
</evidence>
<keyword evidence="8" id="KW-1185">Reference proteome</keyword>
<protein>
    <recommendedName>
        <fullName evidence="6">S-protein homolog</fullName>
    </recommendedName>
</protein>
<dbReference type="EMBL" id="JAMSHJ010000002">
    <property type="protein sequence ID" value="KAI5437055.1"/>
    <property type="molecule type" value="Genomic_DNA"/>
</dbReference>
<reference evidence="7 8" key="1">
    <citation type="journal article" date="2022" name="Nat. Genet.">
        <title>Improved pea reference genome and pan-genome highlight genomic features and evolutionary characteristics.</title>
        <authorList>
            <person name="Yang T."/>
            <person name="Liu R."/>
            <person name="Luo Y."/>
            <person name="Hu S."/>
            <person name="Wang D."/>
            <person name="Wang C."/>
            <person name="Pandey M.K."/>
            <person name="Ge S."/>
            <person name="Xu Q."/>
            <person name="Li N."/>
            <person name="Li G."/>
            <person name="Huang Y."/>
            <person name="Saxena R.K."/>
            <person name="Ji Y."/>
            <person name="Li M."/>
            <person name="Yan X."/>
            <person name="He Y."/>
            <person name="Liu Y."/>
            <person name="Wang X."/>
            <person name="Xiang C."/>
            <person name="Varshney R.K."/>
            <person name="Ding H."/>
            <person name="Gao S."/>
            <person name="Zong X."/>
        </authorList>
    </citation>
    <scope>NUCLEOTIDE SEQUENCE [LARGE SCALE GENOMIC DNA]</scope>
    <source>
        <strain evidence="7 8">cv. Zhongwan 6</strain>
    </source>
</reference>
<dbReference type="Proteomes" id="UP001058974">
    <property type="component" value="Chromosome 2"/>
</dbReference>
<evidence type="ECO:0000256" key="3">
    <source>
        <dbReference type="ARBA" id="ARBA00022471"/>
    </source>
</evidence>
<dbReference type="PANTHER" id="PTHR31232">
    <property type="match status" value="1"/>
</dbReference>
<dbReference type="Pfam" id="PF05938">
    <property type="entry name" value="Self-incomp_S1"/>
    <property type="match status" value="1"/>
</dbReference>
<keyword evidence="3 6" id="KW-0713">Self-incompatibility</keyword>
<proteinExistence type="inferred from homology"/>
<dbReference type="GO" id="GO:0005576">
    <property type="term" value="C:extracellular region"/>
    <property type="evidence" value="ECO:0007669"/>
    <property type="project" value="UniProtKB-SubCell"/>
</dbReference>
<dbReference type="GO" id="GO:0060320">
    <property type="term" value="P:rejection of self pollen"/>
    <property type="evidence" value="ECO:0007669"/>
    <property type="project" value="UniProtKB-KW"/>
</dbReference>
<dbReference type="PANTHER" id="PTHR31232:SF43">
    <property type="entry name" value="S-PROTEIN HOMOLOG 29-RELATED"/>
    <property type="match status" value="1"/>
</dbReference>
<organism evidence="7 8">
    <name type="scientific">Pisum sativum</name>
    <name type="common">Garden pea</name>
    <name type="synonym">Lathyrus oleraceus</name>
    <dbReference type="NCBI Taxonomy" id="3888"/>
    <lineage>
        <taxon>Eukaryota</taxon>
        <taxon>Viridiplantae</taxon>
        <taxon>Streptophyta</taxon>
        <taxon>Embryophyta</taxon>
        <taxon>Tracheophyta</taxon>
        <taxon>Spermatophyta</taxon>
        <taxon>Magnoliopsida</taxon>
        <taxon>eudicotyledons</taxon>
        <taxon>Gunneridae</taxon>
        <taxon>Pentapetalae</taxon>
        <taxon>rosids</taxon>
        <taxon>fabids</taxon>
        <taxon>Fabales</taxon>
        <taxon>Fabaceae</taxon>
        <taxon>Papilionoideae</taxon>
        <taxon>50 kb inversion clade</taxon>
        <taxon>NPAAA clade</taxon>
        <taxon>Hologalegina</taxon>
        <taxon>IRL clade</taxon>
        <taxon>Fabeae</taxon>
        <taxon>Lathyrus</taxon>
    </lineage>
</organism>
<evidence type="ECO:0000313" key="8">
    <source>
        <dbReference type="Proteomes" id="UP001058974"/>
    </source>
</evidence>
<sequence length="144" mass="16426">MSPMLMRIVVPISLVLLLVVVSEAGILSNLVHIEVTNGLSNNKNLDLHCFERYGEEPGEVTLPPGGQFKFSFRRRIIGRSTKFYCSVKWIGSNLLWFDLWSQGRDGNAGRLLRWTVREKEVCRFDAARSYSVCAAYRQKSIFVP</sequence>
<evidence type="ECO:0000256" key="5">
    <source>
        <dbReference type="ARBA" id="ARBA00022729"/>
    </source>
</evidence>
<dbReference type="Gramene" id="Psat02G0324900-T1">
    <property type="protein sequence ID" value="KAI5437055.1"/>
    <property type="gene ID" value="KIW84_023249"/>
</dbReference>
<dbReference type="InterPro" id="IPR010264">
    <property type="entry name" value="Self-incomp_S1"/>
</dbReference>